<feature type="transmembrane region" description="Helical" evidence="1">
    <location>
        <begin position="153"/>
        <end position="171"/>
    </location>
</feature>
<keyword evidence="1" id="KW-0472">Membrane</keyword>
<feature type="transmembrane region" description="Helical" evidence="1">
    <location>
        <begin position="191"/>
        <end position="208"/>
    </location>
</feature>
<organism evidence="2 3">
    <name type="scientific">SAR324 cluster bacterium</name>
    <dbReference type="NCBI Taxonomy" id="2024889"/>
    <lineage>
        <taxon>Bacteria</taxon>
        <taxon>Deltaproteobacteria</taxon>
        <taxon>SAR324 cluster</taxon>
    </lineage>
</organism>
<evidence type="ECO:0000313" key="3">
    <source>
        <dbReference type="Proteomes" id="UP000524246"/>
    </source>
</evidence>
<evidence type="ECO:0000256" key="1">
    <source>
        <dbReference type="SAM" id="Phobius"/>
    </source>
</evidence>
<feature type="transmembrane region" description="Helical" evidence="1">
    <location>
        <begin position="48"/>
        <end position="66"/>
    </location>
</feature>
<accession>A0A7X9FRW8</accession>
<feature type="transmembrane region" description="Helical" evidence="1">
    <location>
        <begin position="87"/>
        <end position="112"/>
    </location>
</feature>
<protein>
    <submittedName>
        <fullName evidence="2">Uncharacterized protein</fullName>
    </submittedName>
</protein>
<comment type="caution">
    <text evidence="2">The sequence shown here is derived from an EMBL/GenBank/DDBJ whole genome shotgun (WGS) entry which is preliminary data.</text>
</comment>
<dbReference type="AlphaFoldDB" id="A0A7X9FRW8"/>
<keyword evidence="1" id="KW-0812">Transmembrane</keyword>
<dbReference type="EMBL" id="JAAZON010000354">
    <property type="protein sequence ID" value="NMC63097.1"/>
    <property type="molecule type" value="Genomic_DNA"/>
</dbReference>
<feature type="transmembrane region" description="Helical" evidence="1">
    <location>
        <begin position="215"/>
        <end position="232"/>
    </location>
</feature>
<gene>
    <name evidence="2" type="ORF">GYA55_08005</name>
</gene>
<dbReference type="Proteomes" id="UP000524246">
    <property type="component" value="Unassembled WGS sequence"/>
</dbReference>
<feature type="transmembrane region" description="Helical" evidence="1">
    <location>
        <begin position="124"/>
        <end position="146"/>
    </location>
</feature>
<name>A0A7X9FRW8_9DELT</name>
<sequence length="516" mass="58224">MQLKPSILMALASLRRYQVLCAVLVGALALDSWGRISSLSYPEAELYLTPILFWGMLYFAFTPLIVMTDSPALPQAFWHTRPANSNLVAVSKLLILLFFGTLLPAFAEVVVMKQAGFPSSDLPWIFLEALLDFLNPLLFFAVIAACSSSIYRYLSGVCCLCALGGAVRGLHSLNLSTFSMMMKSEPMNFTVGNIYLASVTIILLFFCYAKKNSPLRFLLLFLMVLPYPILRYDFLSVKDLLKEGQAEKVSLDTSKVQATLELRGLVSSLDIYGLNLPARRQACLVRFQQNDKKGTWRKVDCSRQMCLKRDELSKLLKEEFNVPDSRILRDNCNRPNALSFKEPDNFEEQGLNGTAQFQLMTQKLLFSLPGKGGSVENYRQIVQLRPANFDFNPELKLQLRDFNTVLPLEGSPPSELPTFFVLYNETLNEALALYLKSSACFSPKVKEESYLPALLGITRPRMRNVFYSIPLYQDDSCSSLSKEWINGAQVFAFSLRNDKVIESSLSIPRKSIQLEH</sequence>
<proteinExistence type="predicted"/>
<evidence type="ECO:0000313" key="2">
    <source>
        <dbReference type="EMBL" id="NMC63097.1"/>
    </source>
</evidence>
<keyword evidence="1" id="KW-1133">Transmembrane helix</keyword>
<reference evidence="2 3" key="1">
    <citation type="journal article" date="2020" name="Biotechnol. Biofuels">
        <title>New insights from the biogas microbiome by comprehensive genome-resolved metagenomics of nearly 1600 species originating from multiple anaerobic digesters.</title>
        <authorList>
            <person name="Campanaro S."/>
            <person name="Treu L."/>
            <person name="Rodriguez-R L.M."/>
            <person name="Kovalovszki A."/>
            <person name="Ziels R.M."/>
            <person name="Maus I."/>
            <person name="Zhu X."/>
            <person name="Kougias P.G."/>
            <person name="Basile A."/>
            <person name="Luo G."/>
            <person name="Schluter A."/>
            <person name="Konstantinidis K.T."/>
            <person name="Angelidaki I."/>
        </authorList>
    </citation>
    <scope>NUCLEOTIDE SEQUENCE [LARGE SCALE GENOMIC DNA]</scope>
    <source>
        <strain evidence="2">AS27yjCOA_65</strain>
    </source>
</reference>